<feature type="transmembrane region" description="Helical" evidence="8">
    <location>
        <begin position="159"/>
        <end position="182"/>
    </location>
</feature>
<keyword evidence="4" id="KW-0997">Cell inner membrane</keyword>
<keyword evidence="3" id="KW-1003">Cell membrane</keyword>
<keyword evidence="6 8" id="KW-1133">Transmembrane helix</keyword>
<evidence type="ECO:0000256" key="1">
    <source>
        <dbReference type="ARBA" id="ARBA00004651"/>
    </source>
</evidence>
<feature type="transmembrane region" description="Helical" evidence="8">
    <location>
        <begin position="213"/>
        <end position="233"/>
    </location>
</feature>
<dbReference type="AlphaFoldDB" id="A0A1G8YEB0"/>
<keyword evidence="5 8" id="KW-0812">Transmembrane</keyword>
<evidence type="ECO:0000313" key="9">
    <source>
        <dbReference type="EMBL" id="SDK01212.1"/>
    </source>
</evidence>
<feature type="transmembrane region" description="Helical" evidence="8">
    <location>
        <begin position="292"/>
        <end position="311"/>
    </location>
</feature>
<feature type="transmembrane region" description="Helical" evidence="8">
    <location>
        <begin position="64"/>
        <end position="82"/>
    </location>
</feature>
<sequence length="327" mass="34727">MKALLKQKEISILAIILLIGAVLSFVSPVFLTIGNFLDIIEGNVVIGILAIGMTLIIITSDIDVSVAALTTAVAVSIGYLFTFLPDSWISVLLLFLIAPVIGLVMGLINGLLVSIIEIPAIVVTLGTLNIIAGLVLYITNGNYVNSTNFPQSFMAFANYELLGLPILIYLLAVVAIGTWFILKHTLIGRSVLAIGGNTQSSVRVGIDYKKVKLFVFAYMGFLAGIAAIAQTAYTKAVDPNGMLGLELTVIAAVVLGGANIHGGRGSIHGTLLGVLLLAIMQNGMILARIDTYWQNVVTGAIIVIAVSYDHLSYKRSQDKLAKIEVEA</sequence>
<evidence type="ECO:0000256" key="4">
    <source>
        <dbReference type="ARBA" id="ARBA00022519"/>
    </source>
</evidence>
<evidence type="ECO:0000256" key="7">
    <source>
        <dbReference type="ARBA" id="ARBA00023136"/>
    </source>
</evidence>
<feature type="transmembrane region" description="Helical" evidence="8">
    <location>
        <begin position="88"/>
        <end position="108"/>
    </location>
</feature>
<organism evidence="9 10">
    <name type="scientific">Sediminibacillus albus</name>
    <dbReference type="NCBI Taxonomy" id="407036"/>
    <lineage>
        <taxon>Bacteria</taxon>
        <taxon>Bacillati</taxon>
        <taxon>Bacillota</taxon>
        <taxon>Bacilli</taxon>
        <taxon>Bacillales</taxon>
        <taxon>Bacillaceae</taxon>
        <taxon>Sediminibacillus</taxon>
    </lineage>
</organism>
<feature type="transmembrane region" description="Helical" evidence="8">
    <location>
        <begin position="239"/>
        <end position="260"/>
    </location>
</feature>
<comment type="subcellular location">
    <subcellularLocation>
        <location evidence="1">Cell membrane</location>
        <topology evidence="1">Multi-pass membrane protein</topology>
    </subcellularLocation>
</comment>
<evidence type="ECO:0000256" key="8">
    <source>
        <dbReference type="SAM" id="Phobius"/>
    </source>
</evidence>
<evidence type="ECO:0000313" key="10">
    <source>
        <dbReference type="Proteomes" id="UP000198694"/>
    </source>
</evidence>
<evidence type="ECO:0000256" key="5">
    <source>
        <dbReference type="ARBA" id="ARBA00022692"/>
    </source>
</evidence>
<dbReference type="GO" id="GO:0022857">
    <property type="term" value="F:transmembrane transporter activity"/>
    <property type="evidence" value="ECO:0007669"/>
    <property type="project" value="InterPro"/>
</dbReference>
<feature type="transmembrane region" description="Helical" evidence="8">
    <location>
        <begin position="267"/>
        <end position="286"/>
    </location>
</feature>
<reference evidence="9 10" key="1">
    <citation type="submission" date="2016-10" db="EMBL/GenBank/DDBJ databases">
        <authorList>
            <person name="de Groot N.N."/>
        </authorList>
    </citation>
    <scope>NUCLEOTIDE SEQUENCE [LARGE SCALE GENOMIC DNA]</scope>
    <source>
        <strain evidence="9 10">CGMCC 1.6502</strain>
    </source>
</reference>
<proteinExistence type="predicted"/>
<dbReference type="STRING" id="407036.SAMN05216243_1571"/>
<dbReference type="GO" id="GO:0005886">
    <property type="term" value="C:plasma membrane"/>
    <property type="evidence" value="ECO:0007669"/>
    <property type="project" value="UniProtKB-SubCell"/>
</dbReference>
<evidence type="ECO:0000256" key="6">
    <source>
        <dbReference type="ARBA" id="ARBA00022989"/>
    </source>
</evidence>
<keyword evidence="9" id="KW-0762">Sugar transport</keyword>
<dbReference type="RefSeq" id="WP_093212774.1">
    <property type="nucleotide sequence ID" value="NZ_FNFL01000002.1"/>
</dbReference>
<dbReference type="Pfam" id="PF02653">
    <property type="entry name" value="BPD_transp_2"/>
    <property type="match status" value="1"/>
</dbReference>
<accession>A0A1G8YEB0</accession>
<feature type="transmembrane region" description="Helical" evidence="8">
    <location>
        <begin position="39"/>
        <end position="57"/>
    </location>
</feature>
<name>A0A1G8YEB0_9BACI</name>
<evidence type="ECO:0000256" key="3">
    <source>
        <dbReference type="ARBA" id="ARBA00022475"/>
    </source>
</evidence>
<dbReference type="PANTHER" id="PTHR32196:SF21">
    <property type="entry name" value="ABC TRANSPORTER PERMEASE PROTEIN YPHD-RELATED"/>
    <property type="match status" value="1"/>
</dbReference>
<dbReference type="OrthoDB" id="9813906at2"/>
<dbReference type="InterPro" id="IPR001851">
    <property type="entry name" value="ABC_transp_permease"/>
</dbReference>
<feature type="transmembrane region" description="Helical" evidence="8">
    <location>
        <begin position="12"/>
        <end position="33"/>
    </location>
</feature>
<protein>
    <submittedName>
        <fullName evidence="9">Simple sugar transport system permease protein/ribose transport system permease protein</fullName>
    </submittedName>
</protein>
<dbReference type="EMBL" id="FNFL01000002">
    <property type="protein sequence ID" value="SDK01212.1"/>
    <property type="molecule type" value="Genomic_DNA"/>
</dbReference>
<dbReference type="CDD" id="cd06579">
    <property type="entry name" value="TM_PBP1_transp_AraH_like"/>
    <property type="match status" value="1"/>
</dbReference>
<feature type="transmembrane region" description="Helical" evidence="8">
    <location>
        <begin position="120"/>
        <end position="139"/>
    </location>
</feature>
<keyword evidence="2" id="KW-0813">Transport</keyword>
<evidence type="ECO:0000256" key="2">
    <source>
        <dbReference type="ARBA" id="ARBA00022448"/>
    </source>
</evidence>
<dbReference type="PANTHER" id="PTHR32196">
    <property type="entry name" value="ABC TRANSPORTER PERMEASE PROTEIN YPHD-RELATED-RELATED"/>
    <property type="match status" value="1"/>
</dbReference>
<keyword evidence="10" id="KW-1185">Reference proteome</keyword>
<gene>
    <name evidence="9" type="ORF">SAMN05216243_1571</name>
</gene>
<keyword evidence="7 8" id="KW-0472">Membrane</keyword>
<dbReference type="Proteomes" id="UP000198694">
    <property type="component" value="Unassembled WGS sequence"/>
</dbReference>